<keyword evidence="1" id="KW-0812">Transmembrane</keyword>
<gene>
    <name evidence="2" type="ORF">JYB87_04410</name>
</gene>
<dbReference type="InterPro" id="IPR012902">
    <property type="entry name" value="N_methyl_site"/>
</dbReference>
<dbReference type="SUPFAM" id="SSF54523">
    <property type="entry name" value="Pili subunits"/>
    <property type="match status" value="1"/>
</dbReference>
<dbReference type="EMBL" id="CP071503">
    <property type="protein sequence ID" value="QSX34499.1"/>
    <property type="molecule type" value="Genomic_DNA"/>
</dbReference>
<dbReference type="RefSeq" id="WP_207355700.1">
    <property type="nucleotide sequence ID" value="NZ_CP071503.1"/>
</dbReference>
<dbReference type="Pfam" id="PF07963">
    <property type="entry name" value="N_methyl"/>
    <property type="match status" value="1"/>
</dbReference>
<keyword evidence="1" id="KW-0472">Membrane</keyword>
<sequence length="180" mass="19243">MGRLSVSATRGFTLIELVVVIIILGILSVIAAPKFINLRNDAMMANMQKLKGAIEAAEQLTYAKSAIAGVEKSAHASIDVSGQTIDVTYGYPAVDGKTTENSDTSSTAQLDAGGLLQLIEIPEGWNSRHSTLNDTNAWVFWPAIIAVDAGTAQCFIRYRESTGVGQKPVIDYVTTGCDNY</sequence>
<dbReference type="PROSITE" id="PS00409">
    <property type="entry name" value="PROKAR_NTER_METHYL"/>
    <property type="match status" value="1"/>
</dbReference>
<reference evidence="2 3" key="1">
    <citation type="submission" date="2021-03" db="EMBL/GenBank/DDBJ databases">
        <title>Novel species identification of genus Shewanella.</title>
        <authorList>
            <person name="Liu G."/>
            <person name="Zhang Q."/>
        </authorList>
    </citation>
    <scope>NUCLEOTIDE SEQUENCE [LARGE SCALE GENOMIC DNA]</scope>
    <source>
        <strain evidence="2 3">FJAT-51800</strain>
    </source>
</reference>
<evidence type="ECO:0000256" key="1">
    <source>
        <dbReference type="SAM" id="Phobius"/>
    </source>
</evidence>
<evidence type="ECO:0000313" key="3">
    <source>
        <dbReference type="Proteomes" id="UP000662770"/>
    </source>
</evidence>
<keyword evidence="3" id="KW-1185">Reference proteome</keyword>
<dbReference type="Proteomes" id="UP000662770">
    <property type="component" value="Chromosome"/>
</dbReference>
<name>A0ABX7QSQ4_9GAMM</name>
<dbReference type="InterPro" id="IPR045584">
    <property type="entry name" value="Pilin-like"/>
</dbReference>
<accession>A0ABX7QSQ4</accession>
<dbReference type="Gene3D" id="3.30.700.10">
    <property type="entry name" value="Glycoprotein, Type 4 Pilin"/>
    <property type="match status" value="1"/>
</dbReference>
<organism evidence="2 3">
    <name type="scientific">Shewanella avicenniae</name>
    <dbReference type="NCBI Taxonomy" id="2814294"/>
    <lineage>
        <taxon>Bacteria</taxon>
        <taxon>Pseudomonadati</taxon>
        <taxon>Pseudomonadota</taxon>
        <taxon>Gammaproteobacteria</taxon>
        <taxon>Alteromonadales</taxon>
        <taxon>Shewanellaceae</taxon>
        <taxon>Shewanella</taxon>
    </lineage>
</organism>
<protein>
    <submittedName>
        <fullName evidence="2">Prepilin-type N-terminal cleavage/methylation domain-containing protein</fullName>
    </submittedName>
</protein>
<feature type="transmembrane region" description="Helical" evidence="1">
    <location>
        <begin position="12"/>
        <end position="36"/>
    </location>
</feature>
<evidence type="ECO:0000313" key="2">
    <source>
        <dbReference type="EMBL" id="QSX34499.1"/>
    </source>
</evidence>
<proteinExistence type="predicted"/>
<keyword evidence="1" id="KW-1133">Transmembrane helix</keyword>
<dbReference type="NCBIfam" id="TIGR02532">
    <property type="entry name" value="IV_pilin_GFxxxE"/>
    <property type="match status" value="1"/>
</dbReference>